<feature type="transmembrane region" description="Helical" evidence="9">
    <location>
        <begin position="87"/>
        <end position="111"/>
    </location>
</feature>
<keyword evidence="6 9" id="KW-0472">Membrane</keyword>
<evidence type="ECO:0000259" key="10">
    <source>
        <dbReference type="PROSITE" id="PS50262"/>
    </source>
</evidence>
<comment type="subcellular location">
    <subcellularLocation>
        <location evidence="1">Cell membrane</location>
        <topology evidence="1">Multi-pass membrane protein</topology>
    </subcellularLocation>
</comment>
<keyword evidence="3" id="KW-1003">Cell membrane</keyword>
<accession>A0AAV4VQ03</accession>
<dbReference type="GO" id="GO:0005886">
    <property type="term" value="C:plasma membrane"/>
    <property type="evidence" value="ECO:0007669"/>
    <property type="project" value="UniProtKB-SubCell"/>
</dbReference>
<dbReference type="SUPFAM" id="SSF81321">
    <property type="entry name" value="Family A G protein-coupled receptor-like"/>
    <property type="match status" value="1"/>
</dbReference>
<dbReference type="PANTHER" id="PTHR24241:SF190">
    <property type="entry name" value="CARDIOACCELERATORY PEPTIDE RECEPTOR-LIKE PROTEIN"/>
    <property type="match status" value="1"/>
</dbReference>
<feature type="transmembrane region" description="Helical" evidence="9">
    <location>
        <begin position="131"/>
        <end position="155"/>
    </location>
</feature>
<dbReference type="Gene3D" id="1.20.1070.10">
    <property type="entry name" value="Rhodopsin 7-helix transmembrane proteins"/>
    <property type="match status" value="1"/>
</dbReference>
<keyword evidence="5 9" id="KW-1133">Transmembrane helix</keyword>
<organism evidence="11 12">
    <name type="scientific">Caerostris darwini</name>
    <dbReference type="NCBI Taxonomy" id="1538125"/>
    <lineage>
        <taxon>Eukaryota</taxon>
        <taxon>Metazoa</taxon>
        <taxon>Ecdysozoa</taxon>
        <taxon>Arthropoda</taxon>
        <taxon>Chelicerata</taxon>
        <taxon>Arachnida</taxon>
        <taxon>Araneae</taxon>
        <taxon>Araneomorphae</taxon>
        <taxon>Entelegynae</taxon>
        <taxon>Araneoidea</taxon>
        <taxon>Araneidae</taxon>
        <taxon>Caerostris</taxon>
    </lineage>
</organism>
<keyword evidence="4 8" id="KW-0812">Transmembrane</keyword>
<evidence type="ECO:0000256" key="5">
    <source>
        <dbReference type="ARBA" id="ARBA00022989"/>
    </source>
</evidence>
<dbReference type="EMBL" id="BPLQ01013405">
    <property type="protein sequence ID" value="GIY71864.1"/>
    <property type="molecule type" value="Genomic_DNA"/>
</dbReference>
<evidence type="ECO:0000256" key="8">
    <source>
        <dbReference type="RuleBase" id="RU000688"/>
    </source>
</evidence>
<evidence type="ECO:0000256" key="7">
    <source>
        <dbReference type="ARBA" id="ARBA00023170"/>
    </source>
</evidence>
<reference evidence="11 12" key="1">
    <citation type="submission" date="2021-06" db="EMBL/GenBank/DDBJ databases">
        <title>Caerostris darwini draft genome.</title>
        <authorList>
            <person name="Kono N."/>
            <person name="Arakawa K."/>
        </authorList>
    </citation>
    <scope>NUCLEOTIDE SEQUENCE [LARGE SCALE GENOMIC DNA]</scope>
</reference>
<dbReference type="Proteomes" id="UP001054837">
    <property type="component" value="Unassembled WGS sequence"/>
</dbReference>
<dbReference type="GO" id="GO:0032870">
    <property type="term" value="P:cellular response to hormone stimulus"/>
    <property type="evidence" value="ECO:0007669"/>
    <property type="project" value="TreeGrafter"/>
</dbReference>
<evidence type="ECO:0000256" key="1">
    <source>
        <dbReference type="ARBA" id="ARBA00004651"/>
    </source>
</evidence>
<evidence type="ECO:0000313" key="12">
    <source>
        <dbReference type="Proteomes" id="UP001054837"/>
    </source>
</evidence>
<keyword evidence="7 8" id="KW-0675">Receptor</keyword>
<proteinExistence type="inferred from homology"/>
<gene>
    <name evidence="11" type="primary">GNRHR</name>
    <name evidence="11" type="ORF">CDAR_573391</name>
</gene>
<dbReference type="GO" id="GO:0004930">
    <property type="term" value="F:G protein-coupled receptor activity"/>
    <property type="evidence" value="ECO:0007669"/>
    <property type="project" value="UniProtKB-KW"/>
</dbReference>
<comment type="similarity">
    <text evidence="2 8">Belongs to the G-protein coupled receptor 1 family.</text>
</comment>
<dbReference type="PROSITE" id="PS50262">
    <property type="entry name" value="G_PROTEIN_RECEP_F1_2"/>
    <property type="match status" value="1"/>
</dbReference>
<keyword evidence="8" id="KW-0297">G-protein coupled receptor</keyword>
<dbReference type="PANTHER" id="PTHR24241">
    <property type="entry name" value="NEUROPEPTIDE RECEPTOR-RELATED G-PROTEIN COUPLED RECEPTOR"/>
    <property type="match status" value="1"/>
</dbReference>
<dbReference type="Pfam" id="PF00001">
    <property type="entry name" value="7tm_1"/>
    <property type="match status" value="1"/>
</dbReference>
<feature type="transmembrane region" description="Helical" evidence="9">
    <location>
        <begin position="167"/>
        <end position="190"/>
    </location>
</feature>
<dbReference type="PRINTS" id="PR00237">
    <property type="entry name" value="GPCRRHODOPSN"/>
</dbReference>
<name>A0AAV4VQ03_9ARAC</name>
<comment type="caution">
    <text evidence="11">The sequence shown here is derived from an EMBL/GenBank/DDBJ whole genome shotgun (WGS) entry which is preliminary data.</text>
</comment>
<dbReference type="InterPro" id="IPR017452">
    <property type="entry name" value="GPCR_Rhodpsn_7TM"/>
</dbReference>
<sequence length="197" mass="22422">MGGVSMEINIPNTDYTYIDEFVLNGTNDTYNGSFMYPDLPYYLTFNEDSIREVILYSLMFVLGACGNIPVFVTLLRNRHRKSRVNMMIMHLAIADMIVTFVMIPLEIAWRISVQWEAGNAACKIMLYMRAFGPYLSSTVLVCISLDRYFAILYPLKVNDAQRRSKIMLGMAWATSILCSIPQVSNLPFILDLVVAPM</sequence>
<evidence type="ECO:0000256" key="3">
    <source>
        <dbReference type="ARBA" id="ARBA00022475"/>
    </source>
</evidence>
<dbReference type="GO" id="GO:0042277">
    <property type="term" value="F:peptide binding"/>
    <property type="evidence" value="ECO:0007669"/>
    <property type="project" value="TreeGrafter"/>
</dbReference>
<protein>
    <submittedName>
        <fullName evidence="11">Gonadotropin-releasing hormone receptor</fullName>
    </submittedName>
</protein>
<evidence type="ECO:0000256" key="2">
    <source>
        <dbReference type="ARBA" id="ARBA00010663"/>
    </source>
</evidence>
<evidence type="ECO:0000256" key="6">
    <source>
        <dbReference type="ARBA" id="ARBA00023136"/>
    </source>
</evidence>
<keyword evidence="8" id="KW-0807">Transducer</keyword>
<feature type="domain" description="G-protein coupled receptors family 1 profile" evidence="10">
    <location>
        <begin position="66"/>
        <end position="197"/>
    </location>
</feature>
<dbReference type="AlphaFoldDB" id="A0AAV4VQ03"/>
<keyword evidence="12" id="KW-1185">Reference proteome</keyword>
<dbReference type="PROSITE" id="PS00237">
    <property type="entry name" value="G_PROTEIN_RECEP_F1_1"/>
    <property type="match status" value="1"/>
</dbReference>
<feature type="transmembrane region" description="Helical" evidence="9">
    <location>
        <begin position="53"/>
        <end position="75"/>
    </location>
</feature>
<evidence type="ECO:0000313" key="11">
    <source>
        <dbReference type="EMBL" id="GIY71864.1"/>
    </source>
</evidence>
<evidence type="ECO:0000256" key="9">
    <source>
        <dbReference type="SAM" id="Phobius"/>
    </source>
</evidence>
<dbReference type="InterPro" id="IPR000276">
    <property type="entry name" value="GPCR_Rhodpsn"/>
</dbReference>
<evidence type="ECO:0000256" key="4">
    <source>
        <dbReference type="ARBA" id="ARBA00022692"/>
    </source>
</evidence>